<accession>A0AAN9VWU2</accession>
<reference evidence="2 3" key="1">
    <citation type="submission" date="2024-03" db="EMBL/GenBank/DDBJ databases">
        <title>The genome assembly and annotation of the cricket Gryllus longicercus Weissman &amp; Gray.</title>
        <authorList>
            <person name="Szrajer S."/>
            <person name="Gray D."/>
            <person name="Ylla G."/>
        </authorList>
    </citation>
    <scope>NUCLEOTIDE SEQUENCE [LARGE SCALE GENOMIC DNA]</scope>
    <source>
        <strain evidence="2">DAG 2021-001</strain>
        <tissue evidence="2">Whole body minus gut</tissue>
    </source>
</reference>
<feature type="region of interest" description="Disordered" evidence="1">
    <location>
        <begin position="159"/>
        <end position="197"/>
    </location>
</feature>
<comment type="caution">
    <text evidence="2">The sequence shown here is derived from an EMBL/GenBank/DDBJ whole genome shotgun (WGS) entry which is preliminary data.</text>
</comment>
<gene>
    <name evidence="2" type="ORF">R5R35_014760</name>
</gene>
<dbReference type="AlphaFoldDB" id="A0AAN9VWU2"/>
<evidence type="ECO:0000313" key="3">
    <source>
        <dbReference type="Proteomes" id="UP001378592"/>
    </source>
</evidence>
<feature type="compositionally biased region" description="Basic and acidic residues" evidence="1">
    <location>
        <begin position="188"/>
        <end position="197"/>
    </location>
</feature>
<organism evidence="2 3">
    <name type="scientific">Gryllus longicercus</name>
    <dbReference type="NCBI Taxonomy" id="2509291"/>
    <lineage>
        <taxon>Eukaryota</taxon>
        <taxon>Metazoa</taxon>
        <taxon>Ecdysozoa</taxon>
        <taxon>Arthropoda</taxon>
        <taxon>Hexapoda</taxon>
        <taxon>Insecta</taxon>
        <taxon>Pterygota</taxon>
        <taxon>Neoptera</taxon>
        <taxon>Polyneoptera</taxon>
        <taxon>Orthoptera</taxon>
        <taxon>Ensifera</taxon>
        <taxon>Gryllidea</taxon>
        <taxon>Grylloidea</taxon>
        <taxon>Gryllidae</taxon>
        <taxon>Gryllinae</taxon>
        <taxon>Gryllus</taxon>
    </lineage>
</organism>
<protein>
    <submittedName>
        <fullName evidence="2">Uncharacterized protein</fullName>
    </submittedName>
</protein>
<keyword evidence="3" id="KW-1185">Reference proteome</keyword>
<sequence length="443" mass="51106">MHGRIDKLGTSRIKRRKVIKDEMLCEDERNIRTQSGDDDIFSFSLRQKLFAQRKPAWEAFFKKYESKTEEVSSEDCISLTGESWKSKEREYKSARPSLKLKNWHEEFIPSCTSSKDYSEQPAEVDEAAEKSEDIGTVENSVINESLAGISNSIRHLSSRASNIGKKGKKNSVSKDISQNRYQLRSRKKSDGNFEKTADASPGIISNGIVKKHQERTFDNRIYEKTNNVEKLYQHESSRVHGFKNACNKHDNKTCFDTEVNFEKQAPVKMDLINSAILSKHILEEKKKNYGNGDLKFLNAKNLGNTSQNSPSKKLGIARKVYKQNCKTKQETYENIAHDSQHSFLSFSIDLMDTDNERNDDFSLQLKKNFEKQGQKNVQNSKSIVVPEETEGEMSKWRTEFSHFIKYQWKDFQKNPGSMLFPLPKLKSSNLDEKLSWESIMNSN</sequence>
<proteinExistence type="predicted"/>
<feature type="compositionally biased region" description="Polar residues" evidence="1">
    <location>
        <begin position="173"/>
        <end position="182"/>
    </location>
</feature>
<evidence type="ECO:0000256" key="1">
    <source>
        <dbReference type="SAM" id="MobiDB-lite"/>
    </source>
</evidence>
<dbReference type="Proteomes" id="UP001378592">
    <property type="component" value="Unassembled WGS sequence"/>
</dbReference>
<evidence type="ECO:0000313" key="2">
    <source>
        <dbReference type="EMBL" id="KAK7867977.1"/>
    </source>
</evidence>
<name>A0AAN9VWU2_9ORTH</name>
<dbReference type="EMBL" id="JAZDUA010000103">
    <property type="protein sequence ID" value="KAK7867977.1"/>
    <property type="molecule type" value="Genomic_DNA"/>
</dbReference>